<dbReference type="Pfam" id="PF01613">
    <property type="entry name" value="Flavin_Reduct"/>
    <property type="match status" value="1"/>
</dbReference>
<dbReference type="PANTHER" id="PTHR30466">
    <property type="entry name" value="FLAVIN REDUCTASE"/>
    <property type="match status" value="1"/>
</dbReference>
<dbReference type="GO" id="GO:0010181">
    <property type="term" value="F:FMN binding"/>
    <property type="evidence" value="ECO:0007669"/>
    <property type="project" value="InterPro"/>
</dbReference>
<dbReference type="GO" id="GO:0042602">
    <property type="term" value="F:riboflavin reductase (NADPH) activity"/>
    <property type="evidence" value="ECO:0007669"/>
    <property type="project" value="TreeGrafter"/>
</dbReference>
<protein>
    <submittedName>
        <fullName evidence="3">4-hydroxyphenylacetate 3-monooxygenase reductase component</fullName>
        <ecNumber evidence="3">1.5.1.36</ecNumber>
    </submittedName>
</protein>
<evidence type="ECO:0000313" key="4">
    <source>
        <dbReference type="Proteomes" id="UP000237344"/>
    </source>
</evidence>
<keyword evidence="3" id="KW-0503">Monooxygenase</keyword>
<evidence type="ECO:0000313" key="3">
    <source>
        <dbReference type="EMBL" id="POF63192.1"/>
    </source>
</evidence>
<evidence type="ECO:0000256" key="1">
    <source>
        <dbReference type="ARBA" id="ARBA00023002"/>
    </source>
</evidence>
<keyword evidence="1 3" id="KW-0560">Oxidoreductase</keyword>
<organism evidence="3 4">
    <name type="scientific">Novacetimonas maltaceti</name>
    <dbReference type="NCBI Taxonomy" id="1203393"/>
    <lineage>
        <taxon>Bacteria</taxon>
        <taxon>Pseudomonadati</taxon>
        <taxon>Pseudomonadota</taxon>
        <taxon>Alphaproteobacteria</taxon>
        <taxon>Acetobacterales</taxon>
        <taxon>Acetobacteraceae</taxon>
        <taxon>Novacetimonas</taxon>
    </lineage>
</organism>
<feature type="domain" description="Flavin reductase like" evidence="2">
    <location>
        <begin position="20"/>
        <end position="166"/>
    </location>
</feature>
<name>A0A2S3W2T9_9PROT</name>
<dbReference type="OrthoDB" id="9789254at2"/>
<keyword evidence="4" id="KW-1185">Reference proteome</keyword>
<proteinExistence type="predicted"/>
<dbReference type="EMBL" id="POTC01000010">
    <property type="protein sequence ID" value="POF63192.1"/>
    <property type="molecule type" value="Genomic_DNA"/>
</dbReference>
<evidence type="ECO:0000259" key="2">
    <source>
        <dbReference type="SMART" id="SM00903"/>
    </source>
</evidence>
<dbReference type="GO" id="GO:0036382">
    <property type="term" value="F:flavin reductase (NADH) activity"/>
    <property type="evidence" value="ECO:0007669"/>
    <property type="project" value="UniProtKB-EC"/>
</dbReference>
<dbReference type="EC" id="1.5.1.36" evidence="3"/>
<dbReference type="InterPro" id="IPR050268">
    <property type="entry name" value="NADH-dep_flavin_reductase"/>
</dbReference>
<dbReference type="Proteomes" id="UP000237344">
    <property type="component" value="Unassembled WGS sequence"/>
</dbReference>
<dbReference type="PANTHER" id="PTHR30466:SF1">
    <property type="entry name" value="FMN REDUCTASE (NADH) RUTF"/>
    <property type="match status" value="1"/>
</dbReference>
<comment type="caution">
    <text evidence="3">The sequence shown here is derived from an EMBL/GenBank/DDBJ whole genome shotgun (WGS) entry which is preliminary data.</text>
</comment>
<dbReference type="GO" id="GO:0006208">
    <property type="term" value="P:pyrimidine nucleobase catabolic process"/>
    <property type="evidence" value="ECO:0007669"/>
    <property type="project" value="TreeGrafter"/>
</dbReference>
<dbReference type="InterPro" id="IPR002563">
    <property type="entry name" value="Flavin_Rdtase-like_dom"/>
</dbReference>
<accession>A0A2S3W2T9</accession>
<dbReference type="RefSeq" id="WP_110094749.1">
    <property type="nucleotide sequence ID" value="NZ_NKUE01000011.1"/>
</dbReference>
<dbReference type="InterPro" id="IPR012349">
    <property type="entry name" value="Split_barrel_FMN-bd"/>
</dbReference>
<dbReference type="AlphaFoldDB" id="A0A2S3W2T9"/>
<dbReference type="GO" id="GO:0004497">
    <property type="term" value="F:monooxygenase activity"/>
    <property type="evidence" value="ECO:0007669"/>
    <property type="project" value="UniProtKB-KW"/>
</dbReference>
<reference evidence="3 4" key="1">
    <citation type="submission" date="2018-01" db="EMBL/GenBank/DDBJ databases">
        <title>Draft Genome Sequence of Komagataeibacter maltaceti LMG 1529, a Vinegar Producing Acetic Acid Bacterium Isolated from Malt Vinegar Brewery Acetifiers.</title>
        <authorList>
            <person name="Zhang Q."/>
            <person name="Hollensteiner J."/>
            <person name="Poehlein A."/>
            <person name="Daniel R."/>
        </authorList>
    </citation>
    <scope>NUCLEOTIDE SEQUENCE [LARGE SCALE GENOMIC DNA]</scope>
    <source>
        <strain evidence="3 4">LMG 1529</strain>
    </source>
</reference>
<sequence length="176" mass="19240">MDTPSAKEPSVSKTEFRNAMARVCAPVNVITTRGPAGRGGFTATAMCSVTDEPPMLLVCMNSMSAQCDLFLRNGRFCVNVLSHDHRDLAGHFAGRTSDMEARYAHARWEDMPSGNQALHDAMVSFDCVLADSRRVGTHHILIGEVVGIRVRPDGNALLYFDRDYVHVPTRIGSFGG</sequence>
<dbReference type="SMART" id="SM00903">
    <property type="entry name" value="Flavin_Reduct"/>
    <property type="match status" value="1"/>
</dbReference>
<dbReference type="Gene3D" id="2.30.110.10">
    <property type="entry name" value="Electron Transport, Fmn-binding Protein, Chain A"/>
    <property type="match status" value="1"/>
</dbReference>
<dbReference type="SUPFAM" id="SSF50475">
    <property type="entry name" value="FMN-binding split barrel"/>
    <property type="match status" value="1"/>
</dbReference>
<gene>
    <name evidence="3" type="primary">hpaC</name>
    <name evidence="3" type="ORF">KMAL_10990</name>
</gene>